<organism evidence="4 5">
    <name type="scientific">Fusarium heterosporum</name>
    <dbReference type="NCBI Taxonomy" id="42747"/>
    <lineage>
        <taxon>Eukaryota</taxon>
        <taxon>Fungi</taxon>
        <taxon>Dikarya</taxon>
        <taxon>Ascomycota</taxon>
        <taxon>Pezizomycotina</taxon>
        <taxon>Sordariomycetes</taxon>
        <taxon>Hypocreomycetidae</taxon>
        <taxon>Hypocreales</taxon>
        <taxon>Nectriaceae</taxon>
        <taxon>Fusarium</taxon>
        <taxon>Fusarium heterosporum species complex</taxon>
    </lineage>
</organism>
<evidence type="ECO:0000256" key="1">
    <source>
        <dbReference type="ARBA" id="ARBA00006484"/>
    </source>
</evidence>
<proteinExistence type="inferred from homology"/>
<protein>
    <submittedName>
        <fullName evidence="4">Uncharacterized protein</fullName>
    </submittedName>
</protein>
<dbReference type="OrthoDB" id="542013at2759"/>
<reference evidence="4 5" key="1">
    <citation type="submission" date="2020-05" db="EMBL/GenBank/DDBJ databases">
        <title>Identification and distribution of gene clusters putatively required for synthesis of sphingolipid metabolism inhibitors in phylogenetically diverse species of the filamentous fungus Fusarium.</title>
        <authorList>
            <person name="Kim H.-S."/>
            <person name="Busman M."/>
            <person name="Brown D.W."/>
            <person name="Divon H."/>
            <person name="Uhlig S."/>
            <person name="Proctor R.H."/>
        </authorList>
    </citation>
    <scope>NUCLEOTIDE SEQUENCE [LARGE SCALE GENOMIC DNA]</scope>
    <source>
        <strain evidence="4 5">NRRL 20693</strain>
    </source>
</reference>
<dbReference type="PRINTS" id="PR00081">
    <property type="entry name" value="GDHRDH"/>
</dbReference>
<dbReference type="InterPro" id="IPR002347">
    <property type="entry name" value="SDR_fam"/>
</dbReference>
<dbReference type="Pfam" id="PF00106">
    <property type="entry name" value="adh_short"/>
    <property type="match status" value="1"/>
</dbReference>
<sequence>MPLIQPPVEPLPAGIDLTNKTAIVTGATSGIGLELSRQLLALNLSTLILAVRNTTKGEQVRQDLLAENPNAVVEVMKLDTEDYDSAKAFAESFKNAHGKLHLLMLNAGISDLQFSLTPSGHEKNFQVNYLSNVLLTLLLLPVLEDTAQEGSPTRITWTGSRMHLKTSLARQVPLKVNEGIFEHFDTLGVVPALSRYGDTKLLVLLFQLELAKRYKPDKVIMNHFCPGMVHSSMTDDLPLYIRLPAVIVKALRARTVDKAGWIGLHAALVVGEETHGKLLIDKEVAEVGDFATSEEGQRIKRLLWEETTEEMQRGLIDVPSWWL</sequence>
<dbReference type="AlphaFoldDB" id="A0A8H5WVQ0"/>
<dbReference type="InterPro" id="IPR036291">
    <property type="entry name" value="NAD(P)-bd_dom_sf"/>
</dbReference>
<evidence type="ECO:0000313" key="5">
    <source>
        <dbReference type="Proteomes" id="UP000567885"/>
    </source>
</evidence>
<gene>
    <name evidence="4" type="ORF">FHETE_3233</name>
</gene>
<dbReference type="SUPFAM" id="SSF51735">
    <property type="entry name" value="NAD(P)-binding Rossmann-fold domains"/>
    <property type="match status" value="1"/>
</dbReference>
<comment type="similarity">
    <text evidence="1">Belongs to the short-chain dehydrogenases/reductases (SDR) family.</text>
</comment>
<evidence type="ECO:0000313" key="4">
    <source>
        <dbReference type="EMBL" id="KAF5673846.1"/>
    </source>
</evidence>
<keyword evidence="5" id="KW-1185">Reference proteome</keyword>
<keyword evidence="3" id="KW-0560">Oxidoreductase</keyword>
<evidence type="ECO:0000256" key="3">
    <source>
        <dbReference type="ARBA" id="ARBA00023002"/>
    </source>
</evidence>
<dbReference type="PANTHER" id="PTHR24320:SF252">
    <property type="entry name" value="DEHYDROGENASE_REDUCTASE FAMILY PROTEIN, PUTATIVE (AFU_ORTHOLOGUE AFUA_3G08550)-RELATED"/>
    <property type="match status" value="1"/>
</dbReference>
<evidence type="ECO:0000256" key="2">
    <source>
        <dbReference type="ARBA" id="ARBA00022857"/>
    </source>
</evidence>
<accession>A0A8H5WVQ0</accession>
<name>A0A8H5WVQ0_FUSHE</name>
<dbReference type="GO" id="GO:0016491">
    <property type="term" value="F:oxidoreductase activity"/>
    <property type="evidence" value="ECO:0007669"/>
    <property type="project" value="UniProtKB-KW"/>
</dbReference>
<dbReference type="EMBL" id="JAAGWQ010000051">
    <property type="protein sequence ID" value="KAF5673846.1"/>
    <property type="molecule type" value="Genomic_DNA"/>
</dbReference>
<dbReference type="PANTHER" id="PTHR24320">
    <property type="entry name" value="RETINOL DEHYDROGENASE"/>
    <property type="match status" value="1"/>
</dbReference>
<comment type="caution">
    <text evidence="4">The sequence shown here is derived from an EMBL/GenBank/DDBJ whole genome shotgun (WGS) entry which is preliminary data.</text>
</comment>
<keyword evidence="2" id="KW-0521">NADP</keyword>
<dbReference type="Proteomes" id="UP000567885">
    <property type="component" value="Unassembled WGS sequence"/>
</dbReference>
<dbReference type="Gene3D" id="3.40.50.720">
    <property type="entry name" value="NAD(P)-binding Rossmann-like Domain"/>
    <property type="match status" value="1"/>
</dbReference>